<dbReference type="Pfam" id="PF01171">
    <property type="entry name" value="ATP_bind_3"/>
    <property type="match status" value="1"/>
</dbReference>
<feature type="binding site" evidence="6">
    <location>
        <begin position="32"/>
        <end position="37"/>
    </location>
    <ligand>
        <name>ATP</name>
        <dbReference type="ChEBI" id="CHEBI:30616"/>
    </ligand>
</feature>
<comment type="function">
    <text evidence="6">Ligates lysine onto the cytidine present at position 34 of the AUA codon-specific tRNA(Ile) that contains the anticodon CAU, in an ATP-dependent manner. Cytidine is converted to lysidine, thus changing the amino acid specificity of the tRNA from methionine to isoleucine.</text>
</comment>
<feature type="domain" description="tRNA(Ile)-lysidine/2-thiocytidine synthase N-terminal" evidence="7">
    <location>
        <begin position="27"/>
        <end position="206"/>
    </location>
</feature>
<protein>
    <recommendedName>
        <fullName evidence="6">tRNA(Ile)-lysidine synthase</fullName>
        <ecNumber evidence="6">6.3.4.19</ecNumber>
    </recommendedName>
    <alternativeName>
        <fullName evidence="6">tRNA(Ile)-2-lysyl-cytidine synthase</fullName>
    </alternativeName>
    <alternativeName>
        <fullName evidence="6">tRNA(Ile)-lysidine synthetase</fullName>
    </alternativeName>
</protein>
<dbReference type="Gene3D" id="3.40.50.620">
    <property type="entry name" value="HUPs"/>
    <property type="match status" value="1"/>
</dbReference>
<evidence type="ECO:0000259" key="7">
    <source>
        <dbReference type="Pfam" id="PF01171"/>
    </source>
</evidence>
<keyword evidence="4 6" id="KW-0067">ATP-binding</keyword>
<dbReference type="PANTHER" id="PTHR43033">
    <property type="entry name" value="TRNA(ILE)-LYSIDINE SYNTHASE-RELATED"/>
    <property type="match status" value="1"/>
</dbReference>
<dbReference type="InterPro" id="IPR014729">
    <property type="entry name" value="Rossmann-like_a/b/a_fold"/>
</dbReference>
<evidence type="ECO:0000256" key="6">
    <source>
        <dbReference type="HAMAP-Rule" id="MF_01161"/>
    </source>
</evidence>
<dbReference type="PANTHER" id="PTHR43033:SF1">
    <property type="entry name" value="TRNA(ILE)-LYSIDINE SYNTHASE-RELATED"/>
    <property type="match status" value="1"/>
</dbReference>
<comment type="similarity">
    <text evidence="6">Belongs to the tRNA(Ile)-lysidine synthase family.</text>
</comment>
<keyword evidence="2 6" id="KW-0819">tRNA processing</keyword>
<comment type="subcellular location">
    <subcellularLocation>
        <location evidence="6">Cytoplasm</location>
    </subcellularLocation>
</comment>
<comment type="catalytic activity">
    <reaction evidence="5 6">
        <text>cytidine(34) in tRNA(Ile2) + L-lysine + ATP = lysidine(34) in tRNA(Ile2) + AMP + diphosphate + H(+)</text>
        <dbReference type="Rhea" id="RHEA:43744"/>
        <dbReference type="Rhea" id="RHEA-COMP:10625"/>
        <dbReference type="Rhea" id="RHEA-COMP:10670"/>
        <dbReference type="ChEBI" id="CHEBI:15378"/>
        <dbReference type="ChEBI" id="CHEBI:30616"/>
        <dbReference type="ChEBI" id="CHEBI:32551"/>
        <dbReference type="ChEBI" id="CHEBI:33019"/>
        <dbReference type="ChEBI" id="CHEBI:82748"/>
        <dbReference type="ChEBI" id="CHEBI:83665"/>
        <dbReference type="ChEBI" id="CHEBI:456215"/>
        <dbReference type="EC" id="6.3.4.19"/>
    </reaction>
</comment>
<accession>A0AAU7JCI1</accession>
<dbReference type="GO" id="GO:0032267">
    <property type="term" value="F:tRNA(Ile)-lysidine synthase activity"/>
    <property type="evidence" value="ECO:0007669"/>
    <property type="project" value="UniProtKB-EC"/>
</dbReference>
<evidence type="ECO:0000256" key="1">
    <source>
        <dbReference type="ARBA" id="ARBA00022598"/>
    </source>
</evidence>
<dbReference type="NCBIfam" id="TIGR02432">
    <property type="entry name" value="lysidine_TilS_N"/>
    <property type="match status" value="1"/>
</dbReference>
<keyword evidence="3 6" id="KW-0547">Nucleotide-binding</keyword>
<dbReference type="InterPro" id="IPR012094">
    <property type="entry name" value="tRNA_Ile_lys_synt"/>
</dbReference>
<dbReference type="GO" id="GO:0005524">
    <property type="term" value="F:ATP binding"/>
    <property type="evidence" value="ECO:0007669"/>
    <property type="project" value="UniProtKB-UniRule"/>
</dbReference>
<dbReference type="GO" id="GO:0006400">
    <property type="term" value="P:tRNA modification"/>
    <property type="evidence" value="ECO:0007669"/>
    <property type="project" value="UniProtKB-UniRule"/>
</dbReference>
<name>A0AAU7JCI1_9HYPH</name>
<proteinExistence type="inferred from homology"/>
<organism evidence="8">
    <name type="scientific">Alsobacter sp. KACC 23698</name>
    <dbReference type="NCBI Taxonomy" id="3149229"/>
    <lineage>
        <taxon>Bacteria</taxon>
        <taxon>Pseudomonadati</taxon>
        <taxon>Pseudomonadota</taxon>
        <taxon>Alphaproteobacteria</taxon>
        <taxon>Hyphomicrobiales</taxon>
        <taxon>Alsobacteraceae</taxon>
        <taxon>Alsobacter</taxon>
    </lineage>
</organism>
<sequence length="343" mass="35948">MSAGDAEPISPGEAEGLFACLLDHRAVLLAVSGGADSVALMLLAARWRAARPDGPALSVATVDHGLRPASAGEAALVGSWAQDFGLPHAVLAWRGDKPRTGLQSKAREARYGLLVGHAAGIGADALVTAHHADDQAETVLMRLLRGSGVGGLAGMAKASRRGPLLHRRPLLDIPRARLAATLAEAGQAFCEDPSNADPRFARTRIRGLLGRLSGEGLTRDGLLTLAARAARAEDALSQASEAAFSRLAQTAGEGVRLGPGLFDEPPEIRLRALLRGIDSVRAAGEAHIRLKRAEDLCDALARAAAQQRVLRATCAGCVVSLDRLGEVTIMAEKERRRGRSRQG</sequence>
<dbReference type="AlphaFoldDB" id="A0AAU7JCI1"/>
<dbReference type="InterPro" id="IPR012795">
    <property type="entry name" value="tRNA_Ile_lys_synt_N"/>
</dbReference>
<dbReference type="EMBL" id="CP157484">
    <property type="protein sequence ID" value="XBO37864.1"/>
    <property type="molecule type" value="Genomic_DNA"/>
</dbReference>
<keyword evidence="1 6" id="KW-0436">Ligase</keyword>
<evidence type="ECO:0000256" key="4">
    <source>
        <dbReference type="ARBA" id="ARBA00022840"/>
    </source>
</evidence>
<evidence type="ECO:0000313" key="8">
    <source>
        <dbReference type="EMBL" id="XBO37864.1"/>
    </source>
</evidence>
<dbReference type="RefSeq" id="WP_406854691.1">
    <property type="nucleotide sequence ID" value="NZ_CP157484.1"/>
</dbReference>
<evidence type="ECO:0000256" key="5">
    <source>
        <dbReference type="ARBA" id="ARBA00048539"/>
    </source>
</evidence>
<reference evidence="8" key="1">
    <citation type="submission" date="2024-05" db="EMBL/GenBank/DDBJ databases">
        <authorList>
            <person name="Kim S."/>
            <person name="Heo J."/>
            <person name="Choi H."/>
            <person name="Choi Y."/>
            <person name="Kwon S.-W."/>
            <person name="Kim Y."/>
        </authorList>
    </citation>
    <scope>NUCLEOTIDE SEQUENCE</scope>
    <source>
        <strain evidence="8">KACC 23698</strain>
    </source>
</reference>
<dbReference type="GO" id="GO:0005737">
    <property type="term" value="C:cytoplasm"/>
    <property type="evidence" value="ECO:0007669"/>
    <property type="project" value="UniProtKB-SubCell"/>
</dbReference>
<keyword evidence="6" id="KW-0963">Cytoplasm</keyword>
<comment type="domain">
    <text evidence="6">The N-terminal region contains the highly conserved SGGXDS motif, predicted to be a P-loop motif involved in ATP binding.</text>
</comment>
<dbReference type="EC" id="6.3.4.19" evidence="6"/>
<evidence type="ECO:0000256" key="3">
    <source>
        <dbReference type="ARBA" id="ARBA00022741"/>
    </source>
</evidence>
<dbReference type="CDD" id="cd01992">
    <property type="entry name" value="TilS_N"/>
    <property type="match status" value="1"/>
</dbReference>
<evidence type="ECO:0000256" key="2">
    <source>
        <dbReference type="ARBA" id="ARBA00022694"/>
    </source>
</evidence>
<dbReference type="InterPro" id="IPR011063">
    <property type="entry name" value="TilS/TtcA_N"/>
</dbReference>
<dbReference type="HAMAP" id="MF_01161">
    <property type="entry name" value="tRNA_Ile_lys_synt"/>
    <property type="match status" value="1"/>
</dbReference>
<gene>
    <name evidence="6 8" type="primary">tilS</name>
    <name evidence="8" type="ORF">ABEG18_19385</name>
</gene>
<dbReference type="SUPFAM" id="SSF52402">
    <property type="entry name" value="Adenine nucleotide alpha hydrolases-like"/>
    <property type="match status" value="1"/>
</dbReference>